<evidence type="ECO:0000313" key="2">
    <source>
        <dbReference type="Proteomes" id="UP000694844"/>
    </source>
</evidence>
<proteinExistence type="predicted"/>
<dbReference type="AlphaFoldDB" id="A0A8B8EQQ2"/>
<accession>A0A8B8EQQ2</accession>
<feature type="compositionally biased region" description="Basic and acidic residues" evidence="1">
    <location>
        <begin position="55"/>
        <end position="69"/>
    </location>
</feature>
<name>A0A8B8EQQ2_CRAVI</name>
<gene>
    <name evidence="3" type="primary">LOC111136016</name>
</gene>
<feature type="compositionally biased region" description="Basic and acidic residues" evidence="1">
    <location>
        <begin position="194"/>
        <end position="226"/>
    </location>
</feature>
<keyword evidence="2" id="KW-1185">Reference proteome</keyword>
<feature type="compositionally biased region" description="Basic and acidic residues" evidence="1">
    <location>
        <begin position="76"/>
        <end position="88"/>
    </location>
</feature>
<sequence>MVLDEVFFSDSHYGEVPALGPVGCHWYRERPRLDPATPAQPRETAQQLPNFPDQTEVKQETQQLLEKELQQGTKPDVLEKEELNDKTKRSQGLVNLKPEFAENEDFQAETKPSLSEREIEGVEEDLVPETKPVQRSKETEEKLEEEDESPQTKPSQRSTESKPETKPSPKFYGQRPIPEEFEHQQQRFIPRPVPVEEQKESKFIPRPVPGEEQKESKKLTDTEDEE</sequence>
<feature type="compositionally biased region" description="Polar residues" evidence="1">
    <location>
        <begin position="43"/>
        <end position="53"/>
    </location>
</feature>
<feature type="region of interest" description="Disordered" evidence="1">
    <location>
        <begin position="29"/>
        <end position="226"/>
    </location>
</feature>
<organism evidence="2 3">
    <name type="scientific">Crassostrea virginica</name>
    <name type="common">Eastern oyster</name>
    <dbReference type="NCBI Taxonomy" id="6565"/>
    <lineage>
        <taxon>Eukaryota</taxon>
        <taxon>Metazoa</taxon>
        <taxon>Spiralia</taxon>
        <taxon>Lophotrochozoa</taxon>
        <taxon>Mollusca</taxon>
        <taxon>Bivalvia</taxon>
        <taxon>Autobranchia</taxon>
        <taxon>Pteriomorphia</taxon>
        <taxon>Ostreida</taxon>
        <taxon>Ostreoidea</taxon>
        <taxon>Ostreidae</taxon>
        <taxon>Crassostrea</taxon>
    </lineage>
</organism>
<evidence type="ECO:0000313" key="3">
    <source>
        <dbReference type="RefSeq" id="XP_022342274.1"/>
    </source>
</evidence>
<dbReference type="KEGG" id="cvn:111136016"/>
<dbReference type="OrthoDB" id="10634177at2759"/>
<dbReference type="Proteomes" id="UP000694844">
    <property type="component" value="Chromosome 5"/>
</dbReference>
<evidence type="ECO:0000256" key="1">
    <source>
        <dbReference type="SAM" id="MobiDB-lite"/>
    </source>
</evidence>
<dbReference type="GeneID" id="111136016"/>
<reference evidence="3" key="1">
    <citation type="submission" date="2025-08" db="UniProtKB">
        <authorList>
            <consortium name="RefSeq"/>
        </authorList>
    </citation>
    <scope>IDENTIFICATION</scope>
    <source>
        <tissue evidence="3">Whole sample</tissue>
    </source>
</reference>
<dbReference type="RefSeq" id="XP_022342274.1">
    <property type="nucleotide sequence ID" value="XM_022486566.1"/>
</dbReference>
<protein>
    <submittedName>
        <fullName evidence="3">Neurofilament heavy polypeptide-like isoform X1</fullName>
    </submittedName>
</protein>